<evidence type="ECO:0000313" key="2">
    <source>
        <dbReference type="EMBL" id="CAB9505321.1"/>
    </source>
</evidence>
<gene>
    <name evidence="2" type="ORF">SEMRO_227_G092380.1</name>
</gene>
<dbReference type="Proteomes" id="UP001153069">
    <property type="component" value="Unassembled WGS sequence"/>
</dbReference>
<proteinExistence type="predicted"/>
<evidence type="ECO:0000313" key="3">
    <source>
        <dbReference type="Proteomes" id="UP001153069"/>
    </source>
</evidence>
<reference evidence="2" key="1">
    <citation type="submission" date="2020-06" db="EMBL/GenBank/DDBJ databases">
        <authorList>
            <consortium name="Plant Systems Biology data submission"/>
        </authorList>
    </citation>
    <scope>NUCLEOTIDE SEQUENCE</scope>
    <source>
        <strain evidence="2">D6</strain>
    </source>
</reference>
<feature type="region of interest" description="Disordered" evidence="1">
    <location>
        <begin position="106"/>
        <end position="224"/>
    </location>
</feature>
<name>A0A9N8DRB9_9STRA</name>
<organism evidence="2 3">
    <name type="scientific">Seminavis robusta</name>
    <dbReference type="NCBI Taxonomy" id="568900"/>
    <lineage>
        <taxon>Eukaryota</taxon>
        <taxon>Sar</taxon>
        <taxon>Stramenopiles</taxon>
        <taxon>Ochrophyta</taxon>
        <taxon>Bacillariophyta</taxon>
        <taxon>Bacillariophyceae</taxon>
        <taxon>Bacillariophycidae</taxon>
        <taxon>Naviculales</taxon>
        <taxon>Naviculaceae</taxon>
        <taxon>Seminavis</taxon>
    </lineage>
</organism>
<dbReference type="EMBL" id="CAICTM010000226">
    <property type="protein sequence ID" value="CAB9505321.1"/>
    <property type="molecule type" value="Genomic_DNA"/>
</dbReference>
<protein>
    <submittedName>
        <fullName evidence="2">Uncharacterized protein</fullName>
    </submittedName>
</protein>
<evidence type="ECO:0000256" key="1">
    <source>
        <dbReference type="SAM" id="MobiDB-lite"/>
    </source>
</evidence>
<keyword evidence="3" id="KW-1185">Reference proteome</keyword>
<sequence>MIPSRRLPVVFFSKQSGVVTAVSHDTLAKIAGGVKHGIQRCYDRQSDVDMFVCLQGDKYIPNKLPINLEGIDATMETGSNGDLKFKTLRGNHTLNVIFSGGGSQFRLQMEDRPPQAQQHHQRASIKKNNEKPRQRSSQQQRPAFRPAVPSGPEANNRETARRRTAGSTLSLSDSSDDEPCVVHVRRRQRTGGQRNQSRQHDGNSSSPEQVYQDFSQLTGRRKCG</sequence>
<dbReference type="AlphaFoldDB" id="A0A9N8DRB9"/>
<feature type="compositionally biased region" description="Polar residues" evidence="1">
    <location>
        <begin position="202"/>
        <end position="218"/>
    </location>
</feature>
<comment type="caution">
    <text evidence="2">The sequence shown here is derived from an EMBL/GenBank/DDBJ whole genome shotgun (WGS) entry which is preliminary data.</text>
</comment>
<accession>A0A9N8DRB9</accession>